<accession>A0A085NGW6</accession>
<sequence length="155" mass="18354">MFILAIRMTIGPKGKKKEWHKWAAQNAAEVNDRLFGILSVRKMGRAEIKWKNMFILAIRMTIGPKGKKKEWHKWAAQKSLRQQTAEKSGPLRREYDVQHCERFNQRKVVRTRPSDSRFTLRPCASRYTERLRNIDQLFATESRRVHFNPCNTGKK</sequence>
<dbReference type="EMBL" id="KL367502">
    <property type="protein sequence ID" value="KFD68712.1"/>
    <property type="molecule type" value="Genomic_DNA"/>
</dbReference>
<gene>
    <name evidence="1" type="ORF">M514_19155</name>
</gene>
<protein>
    <submittedName>
        <fullName evidence="1">Uncharacterized protein</fullName>
    </submittedName>
</protein>
<dbReference type="AlphaFoldDB" id="A0A085NGW6"/>
<evidence type="ECO:0000313" key="1">
    <source>
        <dbReference type="EMBL" id="KFD68712.1"/>
    </source>
</evidence>
<organism evidence="1">
    <name type="scientific">Trichuris suis</name>
    <name type="common">pig whipworm</name>
    <dbReference type="NCBI Taxonomy" id="68888"/>
    <lineage>
        <taxon>Eukaryota</taxon>
        <taxon>Metazoa</taxon>
        <taxon>Ecdysozoa</taxon>
        <taxon>Nematoda</taxon>
        <taxon>Enoplea</taxon>
        <taxon>Dorylaimia</taxon>
        <taxon>Trichinellida</taxon>
        <taxon>Trichuridae</taxon>
        <taxon>Trichuris</taxon>
    </lineage>
</organism>
<proteinExistence type="predicted"/>
<dbReference type="Proteomes" id="UP000030758">
    <property type="component" value="Unassembled WGS sequence"/>
</dbReference>
<name>A0A085NGW6_9BILA</name>
<reference evidence="1" key="1">
    <citation type="journal article" date="2014" name="Nat. Genet.">
        <title>Genome and transcriptome of the porcine whipworm Trichuris suis.</title>
        <authorList>
            <person name="Jex A.R."/>
            <person name="Nejsum P."/>
            <person name="Schwarz E.M."/>
            <person name="Hu L."/>
            <person name="Young N.D."/>
            <person name="Hall R.S."/>
            <person name="Korhonen P.K."/>
            <person name="Liao S."/>
            <person name="Thamsborg S."/>
            <person name="Xia J."/>
            <person name="Xu P."/>
            <person name="Wang S."/>
            <person name="Scheerlinck J.P."/>
            <person name="Hofmann A."/>
            <person name="Sternberg P.W."/>
            <person name="Wang J."/>
            <person name="Gasser R.B."/>
        </authorList>
    </citation>
    <scope>NUCLEOTIDE SEQUENCE [LARGE SCALE GENOMIC DNA]</scope>
    <source>
        <strain evidence="1">DCEP-RM93F</strain>
    </source>
</reference>